<dbReference type="PROSITE" id="PS50995">
    <property type="entry name" value="HTH_MARR_2"/>
    <property type="match status" value="1"/>
</dbReference>
<dbReference type="GO" id="GO:0003700">
    <property type="term" value="F:DNA-binding transcription factor activity"/>
    <property type="evidence" value="ECO:0007669"/>
    <property type="project" value="InterPro"/>
</dbReference>
<feature type="domain" description="HTH marR-type" evidence="4">
    <location>
        <begin position="25"/>
        <end position="158"/>
    </location>
</feature>
<keyword evidence="2" id="KW-0238">DNA-binding</keyword>
<dbReference type="Gene3D" id="1.10.10.10">
    <property type="entry name" value="Winged helix-like DNA-binding domain superfamily/Winged helix DNA-binding domain"/>
    <property type="match status" value="1"/>
</dbReference>
<sequence length="167" mass="18723">MPATKKFEREKASDERSRNAGMLAREHVAVLVSTLGMRLNRGATAYYRAAWNIGIVEWRLLMTLKSIESLNVSELSDAADVDKAAASRSLAILADRGLISIEQTRSRGRAAIAKLTREGRDFATRMAEASRKREARLFKDFPIADKKQLSQLLLQLSNALDHADWEH</sequence>
<evidence type="ECO:0000256" key="3">
    <source>
        <dbReference type="ARBA" id="ARBA00023163"/>
    </source>
</evidence>
<evidence type="ECO:0000313" key="5">
    <source>
        <dbReference type="EMBL" id="OSJ27948.1"/>
    </source>
</evidence>
<evidence type="ECO:0000256" key="2">
    <source>
        <dbReference type="ARBA" id="ARBA00023125"/>
    </source>
</evidence>
<dbReference type="SMART" id="SM00347">
    <property type="entry name" value="HTH_MARR"/>
    <property type="match status" value="1"/>
</dbReference>
<evidence type="ECO:0000256" key="1">
    <source>
        <dbReference type="ARBA" id="ARBA00023015"/>
    </source>
</evidence>
<dbReference type="PANTHER" id="PTHR42756">
    <property type="entry name" value="TRANSCRIPTIONAL REGULATOR, MARR"/>
    <property type="match status" value="1"/>
</dbReference>
<dbReference type="RefSeq" id="WP_085403308.1">
    <property type="nucleotide sequence ID" value="NZ_NAFL01000272.1"/>
</dbReference>
<evidence type="ECO:0000259" key="4">
    <source>
        <dbReference type="PROSITE" id="PS50995"/>
    </source>
</evidence>
<keyword evidence="1" id="KW-0805">Transcription regulation</keyword>
<dbReference type="PANTHER" id="PTHR42756:SF1">
    <property type="entry name" value="TRANSCRIPTIONAL REPRESSOR OF EMRAB OPERON"/>
    <property type="match status" value="1"/>
</dbReference>
<dbReference type="InterPro" id="IPR000835">
    <property type="entry name" value="HTH_MarR-typ"/>
</dbReference>
<reference evidence="5 6" key="1">
    <citation type="submission" date="2017-03" db="EMBL/GenBank/DDBJ databases">
        <title>Whole genome sequences of fourteen strains of Bradyrhizobium canariense and one strain of Bradyrhizobium japonicum isolated from Lupinus (Papilionoideae: Genisteae) species in Algeria.</title>
        <authorList>
            <person name="Crovadore J."/>
            <person name="Chekireb D."/>
            <person name="Brachmann A."/>
            <person name="Chablais R."/>
            <person name="Cochard B."/>
            <person name="Lefort F."/>
        </authorList>
    </citation>
    <scope>NUCLEOTIDE SEQUENCE [LARGE SCALE GENOMIC DNA]</scope>
    <source>
        <strain evidence="5 6">UBMA197</strain>
    </source>
</reference>
<protein>
    <recommendedName>
        <fullName evidence="4">HTH marR-type domain-containing protein</fullName>
    </recommendedName>
</protein>
<organism evidence="5 6">
    <name type="scientific">Bradyrhizobium japonicum</name>
    <dbReference type="NCBI Taxonomy" id="375"/>
    <lineage>
        <taxon>Bacteria</taxon>
        <taxon>Pseudomonadati</taxon>
        <taxon>Pseudomonadota</taxon>
        <taxon>Alphaproteobacteria</taxon>
        <taxon>Hyphomicrobiales</taxon>
        <taxon>Nitrobacteraceae</taxon>
        <taxon>Bradyrhizobium</taxon>
    </lineage>
</organism>
<gene>
    <name evidence="5" type="ORF">BSZ19_32520</name>
</gene>
<proteinExistence type="predicted"/>
<dbReference type="SUPFAM" id="SSF46785">
    <property type="entry name" value="Winged helix' DNA-binding domain"/>
    <property type="match status" value="1"/>
</dbReference>
<dbReference type="Pfam" id="PF12802">
    <property type="entry name" value="MarR_2"/>
    <property type="match status" value="1"/>
</dbReference>
<dbReference type="InterPro" id="IPR036390">
    <property type="entry name" value="WH_DNA-bd_sf"/>
</dbReference>
<name>A0A1Y2JG98_BRAJP</name>
<dbReference type="GO" id="GO:0003677">
    <property type="term" value="F:DNA binding"/>
    <property type="evidence" value="ECO:0007669"/>
    <property type="project" value="UniProtKB-KW"/>
</dbReference>
<dbReference type="EMBL" id="NAFL01000272">
    <property type="protein sequence ID" value="OSJ27948.1"/>
    <property type="molecule type" value="Genomic_DNA"/>
</dbReference>
<dbReference type="InterPro" id="IPR036388">
    <property type="entry name" value="WH-like_DNA-bd_sf"/>
</dbReference>
<dbReference type="Proteomes" id="UP000193335">
    <property type="component" value="Unassembled WGS sequence"/>
</dbReference>
<keyword evidence="3" id="KW-0804">Transcription</keyword>
<dbReference type="AlphaFoldDB" id="A0A1Y2JG98"/>
<accession>A0A1Y2JG98</accession>
<evidence type="ECO:0000313" key="6">
    <source>
        <dbReference type="Proteomes" id="UP000193335"/>
    </source>
</evidence>
<comment type="caution">
    <text evidence="5">The sequence shown here is derived from an EMBL/GenBank/DDBJ whole genome shotgun (WGS) entry which is preliminary data.</text>
</comment>